<reference evidence="1 2" key="1">
    <citation type="submission" date="2021-12" db="EMBL/GenBank/DDBJ databases">
        <title>Complete genome sequence of Phytobacter diazotrophicus TA9734.</title>
        <authorList>
            <person name="Kubota H."/>
            <person name="Nakayama Y."/>
            <person name="Ariyoshi T."/>
        </authorList>
    </citation>
    <scope>NUCLEOTIDE SEQUENCE [LARGE SCALE GENOMIC DNA]</scope>
    <source>
        <strain evidence="1 2">TA9734</strain>
    </source>
</reference>
<gene>
    <name evidence="1" type="ORF">PDTA9734_35940</name>
</gene>
<organism evidence="1 2">
    <name type="scientific">Phytobacter diazotrophicus</name>
    <dbReference type="NCBI Taxonomy" id="395631"/>
    <lineage>
        <taxon>Bacteria</taxon>
        <taxon>Pseudomonadati</taxon>
        <taxon>Pseudomonadota</taxon>
        <taxon>Gammaproteobacteria</taxon>
        <taxon>Enterobacterales</taxon>
        <taxon>Enterobacteriaceae</taxon>
        <taxon>Phytobacter</taxon>
    </lineage>
</organism>
<evidence type="ECO:0000313" key="1">
    <source>
        <dbReference type="EMBL" id="BDD52107.1"/>
    </source>
</evidence>
<keyword evidence="2" id="KW-1185">Reference proteome</keyword>
<dbReference type="RefSeq" id="WP_125125025.1">
    <property type="nucleotide sequence ID" value="NZ_AP025334.1"/>
</dbReference>
<dbReference type="EMBL" id="AP025334">
    <property type="protein sequence ID" value="BDD52107.1"/>
    <property type="molecule type" value="Genomic_DNA"/>
</dbReference>
<proteinExistence type="predicted"/>
<accession>A0ABM7VXX6</accession>
<protein>
    <submittedName>
        <fullName evidence="1">Uncharacterized protein</fullName>
    </submittedName>
</protein>
<sequence length="142" mass="15420">MLKLNKKASIPLHRLPFIGGKSKLLLGYSFWNVPSEGGYGGGCTTGCALAKIWIKHLEEESRSGNDIGPSTLSRVVIEMISIGANDSINGQAAGFFSVIEEILFTLIKNSNVHFNIDEAEQISKANNGLVYANETDNQAYDK</sequence>
<dbReference type="Proteomes" id="UP001320460">
    <property type="component" value="Chromosome"/>
</dbReference>
<evidence type="ECO:0000313" key="2">
    <source>
        <dbReference type="Proteomes" id="UP001320460"/>
    </source>
</evidence>
<name>A0ABM7VXX6_9ENTR</name>